<name>A0AAD6TZY1_9AGAR</name>
<evidence type="ECO:0000313" key="3">
    <source>
        <dbReference type="Proteomes" id="UP001222325"/>
    </source>
</evidence>
<organism evidence="2 3">
    <name type="scientific">Mycena belliarum</name>
    <dbReference type="NCBI Taxonomy" id="1033014"/>
    <lineage>
        <taxon>Eukaryota</taxon>
        <taxon>Fungi</taxon>
        <taxon>Dikarya</taxon>
        <taxon>Basidiomycota</taxon>
        <taxon>Agaricomycotina</taxon>
        <taxon>Agaricomycetes</taxon>
        <taxon>Agaricomycetidae</taxon>
        <taxon>Agaricales</taxon>
        <taxon>Marasmiineae</taxon>
        <taxon>Mycenaceae</taxon>
        <taxon>Mycena</taxon>
    </lineage>
</organism>
<reference evidence="2" key="1">
    <citation type="submission" date="2023-03" db="EMBL/GenBank/DDBJ databases">
        <title>Massive genome expansion in bonnet fungi (Mycena s.s.) driven by repeated elements and novel gene families across ecological guilds.</title>
        <authorList>
            <consortium name="Lawrence Berkeley National Laboratory"/>
            <person name="Harder C.B."/>
            <person name="Miyauchi S."/>
            <person name="Viragh M."/>
            <person name="Kuo A."/>
            <person name="Thoen E."/>
            <person name="Andreopoulos B."/>
            <person name="Lu D."/>
            <person name="Skrede I."/>
            <person name="Drula E."/>
            <person name="Henrissat B."/>
            <person name="Morin E."/>
            <person name="Kohler A."/>
            <person name="Barry K."/>
            <person name="LaButti K."/>
            <person name="Morin E."/>
            <person name="Salamov A."/>
            <person name="Lipzen A."/>
            <person name="Mereny Z."/>
            <person name="Hegedus B."/>
            <person name="Baldrian P."/>
            <person name="Stursova M."/>
            <person name="Weitz H."/>
            <person name="Taylor A."/>
            <person name="Grigoriev I.V."/>
            <person name="Nagy L.G."/>
            <person name="Martin F."/>
            <person name="Kauserud H."/>
        </authorList>
    </citation>
    <scope>NUCLEOTIDE SEQUENCE</scope>
    <source>
        <strain evidence="2">CBHHK173m</strain>
    </source>
</reference>
<keyword evidence="3" id="KW-1185">Reference proteome</keyword>
<evidence type="ECO:0000256" key="1">
    <source>
        <dbReference type="SAM" id="MobiDB-lite"/>
    </source>
</evidence>
<dbReference type="EMBL" id="JARJCN010000036">
    <property type="protein sequence ID" value="KAJ7084901.1"/>
    <property type="molecule type" value="Genomic_DNA"/>
</dbReference>
<evidence type="ECO:0000313" key="2">
    <source>
        <dbReference type="EMBL" id="KAJ7084901.1"/>
    </source>
</evidence>
<dbReference type="AlphaFoldDB" id="A0AAD6TZY1"/>
<accession>A0AAD6TZY1</accession>
<proteinExistence type="predicted"/>
<comment type="caution">
    <text evidence="2">The sequence shown here is derived from an EMBL/GenBank/DDBJ whole genome shotgun (WGS) entry which is preliminary data.</text>
</comment>
<sequence length="763" mass="85040">MLSGCPWKIEQAIIASDETEGDAALCEDELELALDILDSGEIGLAEPAAPANLSGPTVAHTHVTGPHGQSDDLLAIVEPTSGEPFIATPIMKLWRLKFNPKYPAIYCDTCQQYVPLYDISPHLSNGWMFKEYSEPEQVLKSKPHPKVKAPKDLADQILQELAATPELTGVSTETRFPDSSCWKELMVPNPGAIRPVEGLPQYQGIQCATKRQYAPCRPFYAPLHATVRKYSSVEATFIHIVLQETIAPTQSVDGSPLMLFSNNQQAKLACLHTELNLGNLDSEKIRTCLNEALSALYFPPDAKSLEKSWQSPLAAYLYSQGIDRDGNFTSARSMGSFLAKMQFAIRLRGHDNLLDMLDKFQIEEGEGDSNQWTAKVHDFCEAHLSEANYSPFANLRAWLRAFWKARQDRVLASADAANWIDSKTVIISGGTCIGVDAFGKFVRDLIKSTKMDIEEKVLLGIRLLDIGVQFEDLIDDGRMEPGYSPICSGIDFPYNSDSAKFVLALLAGNHMGLRRAGNRLTWEPLLFFKWKQDLDKTWQNLYTISHIVGGPEPLFGSQEMSLRLLTTVRRGQPVEPREVFVADGSVSFITNRVAKKMGAPFQPADVIHLLPPQVSSLFRTLIRVVRPAAVSLTLIEGKILPQNRETFLRDQRDLVFASMTAETMRDAFRTPFQESFGVPMTRPLYKNLALCLATRGVPTRKMGLHSPSRDEDPSSGIADRQAGRSKGISEANYAILQEDHGMSPSLRKHQLTRIHEWHRFLGL</sequence>
<protein>
    <submittedName>
        <fullName evidence="2">Uncharacterized protein</fullName>
    </submittedName>
</protein>
<gene>
    <name evidence="2" type="ORF">B0H15DRAFT_951386</name>
</gene>
<dbReference type="Proteomes" id="UP001222325">
    <property type="component" value="Unassembled WGS sequence"/>
</dbReference>
<feature type="region of interest" description="Disordered" evidence="1">
    <location>
        <begin position="701"/>
        <end position="725"/>
    </location>
</feature>